<dbReference type="EMBL" id="CP025096">
    <property type="protein sequence ID" value="AUD01792.1"/>
    <property type="molecule type" value="Genomic_DNA"/>
</dbReference>
<proteinExistence type="predicted"/>
<evidence type="ECO:0000313" key="1">
    <source>
        <dbReference type="EMBL" id="AUD01792.1"/>
    </source>
</evidence>
<gene>
    <name evidence="1" type="ORF">CWM47_08135</name>
</gene>
<protein>
    <submittedName>
        <fullName evidence="1">Uncharacterized protein</fullName>
    </submittedName>
</protein>
<dbReference type="KEGG" id="spir:CWM47_08135"/>
<dbReference type="Proteomes" id="UP000232883">
    <property type="component" value="Chromosome"/>
</dbReference>
<evidence type="ECO:0000313" key="2">
    <source>
        <dbReference type="Proteomes" id="UP000232883"/>
    </source>
</evidence>
<name>A0A2K8YVY0_9BACT</name>
<dbReference type="RefSeq" id="WP_100987513.1">
    <property type="nucleotide sequence ID" value="NZ_CP025096.1"/>
</dbReference>
<reference evidence="1 2" key="1">
    <citation type="submission" date="2017-11" db="EMBL/GenBank/DDBJ databases">
        <title>Taxonomic description and genome sequences of Spirosoma HA7 sp. nov., isolated from pollen microhabitat of Corylus avellana.</title>
        <authorList>
            <person name="Ambika Manirajan B."/>
            <person name="Suarez C."/>
            <person name="Ratering S."/>
            <person name="Geissler-Plaum R."/>
            <person name="Cardinale M."/>
            <person name="Sylvia S."/>
        </authorList>
    </citation>
    <scope>NUCLEOTIDE SEQUENCE [LARGE SCALE GENOMIC DNA]</scope>
    <source>
        <strain evidence="1 2">HA7</strain>
    </source>
</reference>
<keyword evidence="2" id="KW-1185">Reference proteome</keyword>
<sequence length="213" mass="24954">MTSTSFETSLYQHLTPFFERHQFLLLPEKKQYRKTTDTGFQHILLCPTFYAHETTLAVRLGCRNEQIEQIAQQFLTSQSISQLDTNTLLISIGQFSDFTIDRFCIHSEDELLSVCEQIEHFFATSGFDFLAASSSLLALDRLLNNQPGQPCLYVFNQMHRYYKGLITARLNHNTHFDALVDTYRHLLLAQTQNRHEQIRFERLISYLHYYSAN</sequence>
<dbReference type="AlphaFoldDB" id="A0A2K8YVY0"/>
<accession>A0A2K8YVY0</accession>
<dbReference type="OrthoDB" id="939776at2"/>
<organism evidence="1 2">
    <name type="scientific">Spirosoma pollinicola</name>
    <dbReference type="NCBI Taxonomy" id="2057025"/>
    <lineage>
        <taxon>Bacteria</taxon>
        <taxon>Pseudomonadati</taxon>
        <taxon>Bacteroidota</taxon>
        <taxon>Cytophagia</taxon>
        <taxon>Cytophagales</taxon>
        <taxon>Cytophagaceae</taxon>
        <taxon>Spirosoma</taxon>
    </lineage>
</organism>